<dbReference type="PANTHER" id="PTHR45453:SF2">
    <property type="entry name" value="HISTIDINE KINASE"/>
    <property type="match status" value="1"/>
</dbReference>
<gene>
    <name evidence="13" type="ORF">ABID24_001296</name>
</gene>
<evidence type="ECO:0000256" key="7">
    <source>
        <dbReference type="ARBA" id="ARBA00022777"/>
    </source>
</evidence>
<evidence type="ECO:0000256" key="10">
    <source>
        <dbReference type="ARBA" id="ARBA00023136"/>
    </source>
</evidence>
<keyword evidence="9" id="KW-0902">Two-component regulatory system</keyword>
<sequence length="327" mass="37452">MAGYLKKIWKTAALFLASTGIMAMVLWLYNCPDEPVLYGSLLCMALFAGAFVYGYFRFRSKAQVLSQIAKSIPLDLEKLPLPQDNNEAALQQMIHELNRMRMEAEEARMTSYREMADYYTMWVHQIKTPIAALRLLLGEQPQENKTALAEVFRVEEYVEMVLGYLRSEDMSSDMKFSECDLDKIIREQIHKYASVFIGKKLQLDYERTQEKVLTDPKWLGFVIGQCISNALKYTKTGEIRIYLSESRPHTLVIEDTGAGISAEDLPRIFEKGFTGYNGRTETRSSGIGLYLSRKIMKRLDHGISVESEPGKGTRVYLSLGRRRAELF</sequence>
<dbReference type="InterPro" id="IPR004358">
    <property type="entry name" value="Sig_transdc_His_kin-like_C"/>
</dbReference>
<dbReference type="InterPro" id="IPR036890">
    <property type="entry name" value="HATPase_C_sf"/>
</dbReference>
<keyword evidence="6 11" id="KW-0812">Transmembrane</keyword>
<evidence type="ECO:0000256" key="1">
    <source>
        <dbReference type="ARBA" id="ARBA00000085"/>
    </source>
</evidence>
<dbReference type="EC" id="2.7.13.3" evidence="3"/>
<evidence type="ECO:0000313" key="13">
    <source>
        <dbReference type="EMBL" id="MET3750061.1"/>
    </source>
</evidence>
<evidence type="ECO:0000256" key="5">
    <source>
        <dbReference type="ARBA" id="ARBA00022679"/>
    </source>
</evidence>
<accession>A0ABV2M0U0</accession>
<feature type="transmembrane region" description="Helical" evidence="11">
    <location>
        <begin position="36"/>
        <end position="56"/>
    </location>
</feature>
<evidence type="ECO:0000256" key="11">
    <source>
        <dbReference type="SAM" id="Phobius"/>
    </source>
</evidence>
<reference evidence="13 14" key="1">
    <citation type="submission" date="2024-06" db="EMBL/GenBank/DDBJ databases">
        <title>Genomic Encyclopedia of Type Strains, Phase IV (KMG-IV): sequencing the most valuable type-strain genomes for metagenomic binning, comparative biology and taxonomic classification.</title>
        <authorList>
            <person name="Goeker M."/>
        </authorList>
    </citation>
    <scope>NUCLEOTIDE SEQUENCE [LARGE SCALE GENOMIC DNA]</scope>
    <source>
        <strain evidence="13 14">DSM 29492</strain>
    </source>
</reference>
<dbReference type="Pfam" id="PF02518">
    <property type="entry name" value="HATPase_c"/>
    <property type="match status" value="1"/>
</dbReference>
<evidence type="ECO:0000256" key="8">
    <source>
        <dbReference type="ARBA" id="ARBA00022989"/>
    </source>
</evidence>
<keyword evidence="7 13" id="KW-0418">Kinase</keyword>
<evidence type="ECO:0000256" key="2">
    <source>
        <dbReference type="ARBA" id="ARBA00004651"/>
    </source>
</evidence>
<dbReference type="InterPro" id="IPR003594">
    <property type="entry name" value="HATPase_dom"/>
</dbReference>
<evidence type="ECO:0000256" key="9">
    <source>
        <dbReference type="ARBA" id="ARBA00023012"/>
    </source>
</evidence>
<proteinExistence type="predicted"/>
<dbReference type="PROSITE" id="PS50109">
    <property type="entry name" value="HIS_KIN"/>
    <property type="match status" value="1"/>
</dbReference>
<dbReference type="GO" id="GO:0016301">
    <property type="term" value="F:kinase activity"/>
    <property type="evidence" value="ECO:0007669"/>
    <property type="project" value="UniProtKB-KW"/>
</dbReference>
<feature type="transmembrane region" description="Helical" evidence="11">
    <location>
        <begin position="12"/>
        <end position="30"/>
    </location>
</feature>
<dbReference type="PRINTS" id="PR00344">
    <property type="entry name" value="BCTRLSENSOR"/>
</dbReference>
<organism evidence="13 14">
    <name type="scientific">Blautia caecimuris</name>
    <dbReference type="NCBI Taxonomy" id="1796615"/>
    <lineage>
        <taxon>Bacteria</taxon>
        <taxon>Bacillati</taxon>
        <taxon>Bacillota</taxon>
        <taxon>Clostridia</taxon>
        <taxon>Lachnospirales</taxon>
        <taxon>Lachnospiraceae</taxon>
        <taxon>Blautia</taxon>
    </lineage>
</organism>
<feature type="domain" description="Histidine kinase" evidence="12">
    <location>
        <begin position="121"/>
        <end position="323"/>
    </location>
</feature>
<dbReference type="EMBL" id="JBEPMJ010000007">
    <property type="protein sequence ID" value="MET3750061.1"/>
    <property type="molecule type" value="Genomic_DNA"/>
</dbReference>
<dbReference type="InterPro" id="IPR005467">
    <property type="entry name" value="His_kinase_dom"/>
</dbReference>
<dbReference type="SUPFAM" id="SSF55874">
    <property type="entry name" value="ATPase domain of HSP90 chaperone/DNA topoisomerase II/histidine kinase"/>
    <property type="match status" value="1"/>
</dbReference>
<comment type="catalytic activity">
    <reaction evidence="1">
        <text>ATP + protein L-histidine = ADP + protein N-phospho-L-histidine.</text>
        <dbReference type="EC" id="2.7.13.3"/>
    </reaction>
</comment>
<keyword evidence="4" id="KW-1003">Cell membrane</keyword>
<keyword evidence="14" id="KW-1185">Reference proteome</keyword>
<evidence type="ECO:0000256" key="6">
    <source>
        <dbReference type="ARBA" id="ARBA00022692"/>
    </source>
</evidence>
<comment type="subcellular location">
    <subcellularLocation>
        <location evidence="2">Cell membrane</location>
        <topology evidence="2">Multi-pass membrane protein</topology>
    </subcellularLocation>
</comment>
<name>A0ABV2M0U0_9FIRM</name>
<evidence type="ECO:0000313" key="14">
    <source>
        <dbReference type="Proteomes" id="UP001549106"/>
    </source>
</evidence>
<protein>
    <recommendedName>
        <fullName evidence="3">histidine kinase</fullName>
        <ecNumber evidence="3">2.7.13.3</ecNumber>
    </recommendedName>
</protein>
<dbReference type="RefSeq" id="WP_257464355.1">
    <property type="nucleotide sequence ID" value="NZ_BAABXP010000008.1"/>
</dbReference>
<dbReference type="Proteomes" id="UP001549106">
    <property type="component" value="Unassembled WGS sequence"/>
</dbReference>
<evidence type="ECO:0000259" key="12">
    <source>
        <dbReference type="PROSITE" id="PS50109"/>
    </source>
</evidence>
<comment type="caution">
    <text evidence="13">The sequence shown here is derived from an EMBL/GenBank/DDBJ whole genome shotgun (WGS) entry which is preliminary data.</text>
</comment>
<dbReference type="Gene3D" id="3.30.565.10">
    <property type="entry name" value="Histidine kinase-like ATPase, C-terminal domain"/>
    <property type="match status" value="1"/>
</dbReference>
<keyword evidence="8 11" id="KW-1133">Transmembrane helix</keyword>
<dbReference type="InterPro" id="IPR050351">
    <property type="entry name" value="BphY/WalK/GraS-like"/>
</dbReference>
<evidence type="ECO:0000256" key="4">
    <source>
        <dbReference type="ARBA" id="ARBA00022475"/>
    </source>
</evidence>
<evidence type="ECO:0000256" key="3">
    <source>
        <dbReference type="ARBA" id="ARBA00012438"/>
    </source>
</evidence>
<keyword evidence="10 11" id="KW-0472">Membrane</keyword>
<dbReference type="SMART" id="SM00387">
    <property type="entry name" value="HATPase_c"/>
    <property type="match status" value="1"/>
</dbReference>
<keyword evidence="5" id="KW-0808">Transferase</keyword>
<dbReference type="PANTHER" id="PTHR45453">
    <property type="entry name" value="PHOSPHATE REGULON SENSOR PROTEIN PHOR"/>
    <property type="match status" value="1"/>
</dbReference>